<keyword evidence="2" id="KW-1185">Reference proteome</keyword>
<evidence type="ECO:0000313" key="2">
    <source>
        <dbReference type="Proteomes" id="UP000321617"/>
    </source>
</evidence>
<protein>
    <submittedName>
        <fullName evidence="1">Uncharacterized protein</fullName>
    </submittedName>
</protein>
<dbReference type="OrthoDB" id="7067800at2"/>
<sequence length="70" mass="7960">MTRLPIRLDDLGGKVCTIHNAHLETRGDAIRIRNGWGILHTGPAPRIGYCEATQSWHVIPPRPTPRRRTR</sequence>
<dbReference type="RefSeq" id="WP_147138320.1">
    <property type="nucleotide sequence ID" value="NZ_BAABIJ010000002.1"/>
</dbReference>
<reference evidence="1 2" key="1">
    <citation type="journal article" date="2013" name="Stand. Genomic Sci.">
        <title>Genomic Encyclopedia of Type Strains, Phase I: The one thousand microbial genomes (KMG-I) project.</title>
        <authorList>
            <person name="Kyrpides N.C."/>
            <person name="Woyke T."/>
            <person name="Eisen J.A."/>
            <person name="Garrity G."/>
            <person name="Lilburn T.G."/>
            <person name="Beck B.J."/>
            <person name="Whitman W.B."/>
            <person name="Hugenholtz P."/>
            <person name="Klenk H.P."/>
        </authorList>
    </citation>
    <scope>NUCLEOTIDE SEQUENCE [LARGE SCALE GENOMIC DNA]</scope>
    <source>
        <strain evidence="1 2">DSM 45044</strain>
    </source>
</reference>
<name>A0A562V1J7_9ACTN</name>
<dbReference type="Proteomes" id="UP000321617">
    <property type="component" value="Unassembled WGS sequence"/>
</dbReference>
<dbReference type="EMBL" id="VLLL01000006">
    <property type="protein sequence ID" value="TWJ11744.1"/>
    <property type="molecule type" value="Genomic_DNA"/>
</dbReference>
<evidence type="ECO:0000313" key="1">
    <source>
        <dbReference type="EMBL" id="TWJ11744.1"/>
    </source>
</evidence>
<proteinExistence type="predicted"/>
<dbReference type="AlphaFoldDB" id="A0A562V1J7"/>
<accession>A0A562V1J7</accession>
<gene>
    <name evidence="1" type="ORF">LX16_2475</name>
</gene>
<organism evidence="1 2">
    <name type="scientific">Stackebrandtia albiflava</name>
    <dbReference type="NCBI Taxonomy" id="406432"/>
    <lineage>
        <taxon>Bacteria</taxon>
        <taxon>Bacillati</taxon>
        <taxon>Actinomycetota</taxon>
        <taxon>Actinomycetes</taxon>
        <taxon>Glycomycetales</taxon>
        <taxon>Glycomycetaceae</taxon>
        <taxon>Stackebrandtia</taxon>
    </lineage>
</organism>
<comment type="caution">
    <text evidence="1">The sequence shown here is derived from an EMBL/GenBank/DDBJ whole genome shotgun (WGS) entry which is preliminary data.</text>
</comment>